<dbReference type="InterPro" id="IPR024370">
    <property type="entry name" value="PBP_domain"/>
</dbReference>
<dbReference type="PANTHER" id="PTHR30570:SF1">
    <property type="entry name" value="PHOSPHATE-BINDING PROTEIN PSTS"/>
    <property type="match status" value="1"/>
</dbReference>
<dbReference type="Pfam" id="PF12849">
    <property type="entry name" value="PBP_like_2"/>
    <property type="match status" value="1"/>
</dbReference>
<protein>
    <recommendedName>
        <fullName evidence="2">PBP domain-containing protein</fullName>
    </recommendedName>
</protein>
<evidence type="ECO:0000313" key="3">
    <source>
        <dbReference type="EMBL" id="ESU27242.1"/>
    </source>
</evidence>
<organism evidence="3 4">
    <name type="scientific">Flavobacterium saliperosum S13</name>
    <dbReference type="NCBI Taxonomy" id="1341155"/>
    <lineage>
        <taxon>Bacteria</taxon>
        <taxon>Pseudomonadati</taxon>
        <taxon>Bacteroidota</taxon>
        <taxon>Flavobacteriia</taxon>
        <taxon>Flavobacteriales</taxon>
        <taxon>Flavobacteriaceae</taxon>
        <taxon>Flavobacterium</taxon>
    </lineage>
</organism>
<evidence type="ECO:0000256" key="1">
    <source>
        <dbReference type="ARBA" id="ARBA00022729"/>
    </source>
</evidence>
<name>A0ABN0QI90_9FLAO</name>
<keyword evidence="4" id="KW-1185">Reference proteome</keyword>
<evidence type="ECO:0000259" key="2">
    <source>
        <dbReference type="Pfam" id="PF12849"/>
    </source>
</evidence>
<feature type="domain" description="PBP" evidence="2">
    <location>
        <begin position="35"/>
        <end position="282"/>
    </location>
</feature>
<evidence type="ECO:0000313" key="4">
    <source>
        <dbReference type="Proteomes" id="UP000018234"/>
    </source>
</evidence>
<comment type="caution">
    <text evidence="3">The sequence shown here is derived from an EMBL/GenBank/DDBJ whole genome shotgun (WGS) entry which is preliminary data.</text>
</comment>
<dbReference type="SUPFAM" id="SSF53850">
    <property type="entry name" value="Periplasmic binding protein-like II"/>
    <property type="match status" value="1"/>
</dbReference>
<keyword evidence="1" id="KW-0732">Signal</keyword>
<dbReference type="PANTHER" id="PTHR30570">
    <property type="entry name" value="PERIPLASMIC PHOSPHATE BINDING COMPONENT OF PHOSPHATE ABC TRANSPORTER"/>
    <property type="match status" value="1"/>
</dbReference>
<sequence length="311" mass="34462">MNMKKTIFFFAIIGLFLMSINGCTKKPSDASDVKETAVAGSTTILVDETIFPLVEDVAILFENEYKRAKVTLISKSETEIIQMIQEDKSRIAVLAKTLDSTEMKYYNNTKKVYPRITEFGKDALAFIGNGSIADSTIVLNDVLNVLRGNANSKIKTLVFDNPNSSTVRELKTLAGIKELPKQNVFSVHSNKEVVKYVTENKGAIGIIGINWLLQPSNDLTAYLPKIQVLAVENVKVNEKNKFVKPNQTNIADGSYPVTRKLYMLNFQGSTGLGMGFASYIAGQQGQRIILKSGLVPKHFPTRQVSVRNEVE</sequence>
<gene>
    <name evidence="3" type="ORF">FSS13T_08630</name>
</gene>
<dbReference type="Gene3D" id="3.40.190.10">
    <property type="entry name" value="Periplasmic binding protein-like II"/>
    <property type="match status" value="2"/>
</dbReference>
<dbReference type="EMBL" id="AVFO01000006">
    <property type="protein sequence ID" value="ESU27242.1"/>
    <property type="molecule type" value="Genomic_DNA"/>
</dbReference>
<dbReference type="InterPro" id="IPR050811">
    <property type="entry name" value="Phosphate_ABC_transporter"/>
</dbReference>
<accession>A0ABN0QI90</accession>
<proteinExistence type="predicted"/>
<reference evidence="3 4" key="1">
    <citation type="submission" date="2013-08" db="EMBL/GenBank/DDBJ databases">
        <title>Flavobacterium saliperosum type strain genome sequencing.</title>
        <authorList>
            <person name="Lee K."/>
            <person name="Yi H."/>
            <person name="Park S."/>
            <person name="Chun J."/>
        </authorList>
    </citation>
    <scope>NUCLEOTIDE SEQUENCE [LARGE SCALE GENOMIC DNA]</scope>
    <source>
        <strain evidence="3 4">S13</strain>
    </source>
</reference>
<dbReference type="Proteomes" id="UP000018234">
    <property type="component" value="Unassembled WGS sequence"/>
</dbReference>